<dbReference type="PROSITE" id="PS50846">
    <property type="entry name" value="HMA_2"/>
    <property type="match status" value="1"/>
</dbReference>
<dbReference type="EMBL" id="JACOQH010000001">
    <property type="protein sequence ID" value="MBC5752701.1"/>
    <property type="molecule type" value="Genomic_DNA"/>
</dbReference>
<keyword evidence="3" id="KW-1185">Reference proteome</keyword>
<dbReference type="Proteomes" id="UP000621540">
    <property type="component" value="Unassembled WGS sequence"/>
</dbReference>
<evidence type="ECO:0000313" key="3">
    <source>
        <dbReference type="Proteomes" id="UP000621540"/>
    </source>
</evidence>
<dbReference type="Pfam" id="PF00403">
    <property type="entry name" value="HMA"/>
    <property type="match status" value="1"/>
</dbReference>
<evidence type="ECO:0000259" key="1">
    <source>
        <dbReference type="PROSITE" id="PS50846"/>
    </source>
</evidence>
<dbReference type="RefSeq" id="WP_186981431.1">
    <property type="nucleotide sequence ID" value="NZ_JACOQH010000001.1"/>
</dbReference>
<accession>A0ABR7I6Y9</accession>
<reference evidence="2 3" key="1">
    <citation type="submission" date="2020-08" db="EMBL/GenBank/DDBJ databases">
        <title>Genome public.</title>
        <authorList>
            <person name="Liu C."/>
            <person name="Sun Q."/>
        </authorList>
    </citation>
    <scope>NUCLEOTIDE SEQUENCE [LARGE SCALE GENOMIC DNA]</scope>
    <source>
        <strain evidence="2 3">BX0805</strain>
    </source>
</reference>
<comment type="caution">
    <text evidence="2">The sequence shown here is derived from an EMBL/GenBank/DDBJ whole genome shotgun (WGS) entry which is preliminary data.</text>
</comment>
<dbReference type="SUPFAM" id="SSF55008">
    <property type="entry name" value="HMA, heavy metal-associated domain"/>
    <property type="match status" value="1"/>
</dbReference>
<protein>
    <submittedName>
        <fullName evidence="2">Cation transporter</fullName>
    </submittedName>
</protein>
<name>A0ABR7I6Y9_9FIRM</name>
<sequence>MIETTVGIDGMQCGMCETHVNDTIRAAFPVKKVSASHKKGQAVILSEEEIPEEALKEAVKKIGYEVTSVSSAPYQKKGLFHR</sequence>
<dbReference type="InterPro" id="IPR036163">
    <property type="entry name" value="HMA_dom_sf"/>
</dbReference>
<dbReference type="CDD" id="cd00371">
    <property type="entry name" value="HMA"/>
    <property type="match status" value="1"/>
</dbReference>
<proteinExistence type="predicted"/>
<organism evidence="2 3">
    <name type="scientific">Roseburia yibonii</name>
    <dbReference type="NCBI Taxonomy" id="2763063"/>
    <lineage>
        <taxon>Bacteria</taxon>
        <taxon>Bacillati</taxon>
        <taxon>Bacillota</taxon>
        <taxon>Clostridia</taxon>
        <taxon>Lachnospirales</taxon>
        <taxon>Lachnospiraceae</taxon>
        <taxon>Roseburia</taxon>
    </lineage>
</organism>
<dbReference type="InterPro" id="IPR006121">
    <property type="entry name" value="HMA_dom"/>
</dbReference>
<gene>
    <name evidence="2" type="ORF">H8Z76_01455</name>
</gene>
<feature type="domain" description="HMA" evidence="1">
    <location>
        <begin position="2"/>
        <end position="67"/>
    </location>
</feature>
<evidence type="ECO:0000313" key="2">
    <source>
        <dbReference type="EMBL" id="MBC5752701.1"/>
    </source>
</evidence>
<dbReference type="Gene3D" id="3.30.70.100">
    <property type="match status" value="1"/>
</dbReference>